<dbReference type="Gene3D" id="1.10.540.10">
    <property type="entry name" value="Acyl-CoA dehydrogenase/oxidase, N-terminal domain"/>
    <property type="match status" value="1"/>
</dbReference>
<feature type="domain" description="Acyl-CoA dehydrogenase C-terminal" evidence="2">
    <location>
        <begin position="244"/>
        <end position="375"/>
    </location>
</feature>
<dbReference type="Pfam" id="PF08028">
    <property type="entry name" value="Acyl-CoA_dh_2"/>
    <property type="match status" value="1"/>
</dbReference>
<dbReference type="PANTHER" id="PTHR43884:SF12">
    <property type="entry name" value="ISOVALERYL-COA DEHYDROGENASE, MITOCHONDRIAL-RELATED"/>
    <property type="match status" value="1"/>
</dbReference>
<dbReference type="EC" id="1.14.14.12" evidence="3"/>
<dbReference type="RefSeq" id="WP_036390376.1">
    <property type="nucleotide sequence ID" value="NZ_CP081000.1"/>
</dbReference>
<reference evidence="3 4" key="1">
    <citation type="submission" date="2018-06" db="EMBL/GenBank/DDBJ databases">
        <authorList>
            <consortium name="Pathogen Informatics"/>
            <person name="Doyle S."/>
        </authorList>
    </citation>
    <scope>NUCLEOTIDE SEQUENCE [LARGE SCALE GENOMIC DNA]</scope>
    <source>
        <strain evidence="3 4">NCTC4524</strain>
    </source>
</reference>
<dbReference type="GO" id="GO:0050660">
    <property type="term" value="F:flavin adenine dinucleotide binding"/>
    <property type="evidence" value="ECO:0007669"/>
    <property type="project" value="InterPro"/>
</dbReference>
<dbReference type="EMBL" id="UGQQ01000002">
    <property type="protein sequence ID" value="SUA28511.1"/>
    <property type="molecule type" value="Genomic_DNA"/>
</dbReference>
<dbReference type="InterPro" id="IPR009100">
    <property type="entry name" value="AcylCoA_DH/oxidase_NM_dom_sf"/>
</dbReference>
<dbReference type="Gene3D" id="2.40.110.10">
    <property type="entry name" value="Butyryl-CoA Dehydrogenase, subunit A, domain 2"/>
    <property type="match status" value="1"/>
</dbReference>
<keyword evidence="1 3" id="KW-0560">Oxidoreductase</keyword>
<evidence type="ECO:0000256" key="1">
    <source>
        <dbReference type="ARBA" id="ARBA00023002"/>
    </source>
</evidence>
<dbReference type="Gene3D" id="1.20.140.10">
    <property type="entry name" value="Butyryl-CoA Dehydrogenase, subunit A, domain 3"/>
    <property type="match status" value="1"/>
</dbReference>
<dbReference type="PANTHER" id="PTHR43884">
    <property type="entry name" value="ACYL-COA DEHYDROGENASE"/>
    <property type="match status" value="1"/>
</dbReference>
<accession>A0A378W8I9</accession>
<dbReference type="GO" id="GO:0036383">
    <property type="term" value="F:3-hydroxy-9,10-secoandrosta-1,3,5(10)-triene-9,17-dione monooxygenase activity"/>
    <property type="evidence" value="ECO:0007669"/>
    <property type="project" value="UniProtKB-EC"/>
</dbReference>
<evidence type="ECO:0000259" key="2">
    <source>
        <dbReference type="Pfam" id="PF08028"/>
    </source>
</evidence>
<sequence>MTVTDVASPVRPATAEDVLARVTALVPAMRARARETELARQMAPETMKDLTEAGVFRLTMPKDRGGYEAEPRILAEVLAQVGRGDPSASWIVAAITAMNWWPAVMSDEGAEHFFETPDLKITGLIAPTGKATSVDGGVMLSGSWRWNTGGVHSNWAGLAAIEVTEQGPTPIVCLVPIAETVVHETWDASGMAGTATNEITTEGTFVPRKRIVNVIDLANGNYPDRAYSGNPYFNRPAIQSFLFISAAPMLGMARGAMDVFMEKLPGRAITYVNNYASAAEAPLTQHQLAKAAFDLEIAEMYMERLVGLMERTYHESAEVSDRIQTRAWLGQVARYSRSSVTQLFQASGASVIQHSYHLQRYFRDVNSLAQHALIQPDSSDELYGRMLVGLEPNSTMF</sequence>
<dbReference type="InterPro" id="IPR046373">
    <property type="entry name" value="Acyl-CoA_Oxase/DH_mid-dom_sf"/>
</dbReference>
<gene>
    <name evidence="3" type="primary">hsaA_6</name>
    <name evidence="3" type="ORF">NCTC4524_04491</name>
</gene>
<dbReference type="SUPFAM" id="SSF47203">
    <property type="entry name" value="Acyl-CoA dehydrogenase C-terminal domain-like"/>
    <property type="match status" value="1"/>
</dbReference>
<protein>
    <submittedName>
        <fullName evidence="3">Acyl-CoA dehydrogenase type 2</fullName>
        <ecNumber evidence="3">1.14.14.12</ecNumber>
    </submittedName>
</protein>
<dbReference type="InterPro" id="IPR036250">
    <property type="entry name" value="AcylCo_DH-like_C"/>
</dbReference>
<evidence type="ECO:0000313" key="4">
    <source>
        <dbReference type="Proteomes" id="UP000254945"/>
    </source>
</evidence>
<dbReference type="GO" id="GO:0008470">
    <property type="term" value="F:3-methylbutanoyl-CoA dehydrogenase activity"/>
    <property type="evidence" value="ECO:0007669"/>
    <property type="project" value="TreeGrafter"/>
</dbReference>
<dbReference type="PIRSF" id="PIRSF016578">
    <property type="entry name" value="HsaA"/>
    <property type="match status" value="1"/>
</dbReference>
<dbReference type="AlphaFoldDB" id="A0A378W8I9"/>
<dbReference type="SUPFAM" id="SSF56645">
    <property type="entry name" value="Acyl-CoA dehydrogenase NM domain-like"/>
    <property type="match status" value="1"/>
</dbReference>
<proteinExistence type="predicted"/>
<evidence type="ECO:0000313" key="3">
    <source>
        <dbReference type="EMBL" id="SUA28511.1"/>
    </source>
</evidence>
<dbReference type="Proteomes" id="UP000254945">
    <property type="component" value="Unassembled WGS sequence"/>
</dbReference>
<dbReference type="InterPro" id="IPR037069">
    <property type="entry name" value="AcylCoA_DH/ox_N_sf"/>
</dbReference>
<organism evidence="3 4">
    <name type="scientific">Mycolicibacterium senegalense</name>
    <dbReference type="NCBI Taxonomy" id="1796"/>
    <lineage>
        <taxon>Bacteria</taxon>
        <taxon>Bacillati</taxon>
        <taxon>Actinomycetota</taxon>
        <taxon>Actinomycetes</taxon>
        <taxon>Mycobacteriales</taxon>
        <taxon>Mycobacteriaceae</taxon>
        <taxon>Mycolicibacterium</taxon>
    </lineage>
</organism>
<dbReference type="GO" id="GO:0006552">
    <property type="term" value="P:L-leucine catabolic process"/>
    <property type="evidence" value="ECO:0007669"/>
    <property type="project" value="TreeGrafter"/>
</dbReference>
<dbReference type="InterPro" id="IPR013107">
    <property type="entry name" value="Acyl-CoA_DH_C"/>
</dbReference>
<name>A0A378W8I9_9MYCO</name>